<gene>
    <name evidence="1" type="ORF">ABT39_MTgene5941</name>
</gene>
<comment type="caution">
    <text evidence="1">The sequence shown here is derived from an EMBL/GenBank/DDBJ whole genome shotgun (WGS) entry which is preliminary data.</text>
</comment>
<name>A0A101LYM6_PICGL</name>
<keyword evidence="1" id="KW-0496">Mitochondrion</keyword>
<proteinExistence type="predicted"/>
<evidence type="ECO:0000313" key="1">
    <source>
        <dbReference type="EMBL" id="KUM47754.1"/>
    </source>
</evidence>
<reference evidence="1" key="1">
    <citation type="journal article" date="2015" name="Genome Biol. Evol.">
        <title>Organellar Genomes of White Spruce (Picea glauca): Assembly and Annotation.</title>
        <authorList>
            <person name="Jackman S.D."/>
            <person name="Warren R.L."/>
            <person name="Gibb E.A."/>
            <person name="Vandervalk B.P."/>
            <person name="Mohamadi H."/>
            <person name="Chu J."/>
            <person name="Raymond A."/>
            <person name="Pleasance S."/>
            <person name="Coope R."/>
            <person name="Wildung M.R."/>
            <person name="Ritland C.E."/>
            <person name="Bousquet J."/>
            <person name="Jones S.J."/>
            <person name="Bohlmann J."/>
            <person name="Birol I."/>
        </authorList>
    </citation>
    <scope>NUCLEOTIDE SEQUENCE [LARGE SCALE GENOMIC DNA]</scope>
    <source>
        <tissue evidence="1">Flushing bud</tissue>
    </source>
</reference>
<dbReference type="AlphaFoldDB" id="A0A101LYM6"/>
<accession>A0A101LYM6</accession>
<organism evidence="1">
    <name type="scientific">Picea glauca</name>
    <name type="common">White spruce</name>
    <name type="synonym">Pinus glauca</name>
    <dbReference type="NCBI Taxonomy" id="3330"/>
    <lineage>
        <taxon>Eukaryota</taxon>
        <taxon>Viridiplantae</taxon>
        <taxon>Streptophyta</taxon>
        <taxon>Embryophyta</taxon>
        <taxon>Tracheophyta</taxon>
        <taxon>Spermatophyta</taxon>
        <taxon>Pinopsida</taxon>
        <taxon>Pinidae</taxon>
        <taxon>Conifers I</taxon>
        <taxon>Pinales</taxon>
        <taxon>Pinaceae</taxon>
        <taxon>Picea</taxon>
    </lineage>
</organism>
<geneLocation type="mitochondrion" evidence="1"/>
<protein>
    <submittedName>
        <fullName evidence="1">Uncharacterized protein</fullName>
    </submittedName>
</protein>
<dbReference type="EMBL" id="LKAM01000007">
    <property type="protein sequence ID" value="KUM47754.1"/>
    <property type="molecule type" value="Genomic_DNA"/>
</dbReference>
<sequence length="65" mass="7347">MLVDDAVSISWKCSAEEGAVAPIDEKEESLGTPFFLSYLFNRQRVLDKEIRWVPLGYTPSLSIDI</sequence>